<reference evidence="1" key="1">
    <citation type="submission" date="2020-09" db="EMBL/GenBank/DDBJ databases">
        <title>Genome-Enabled Discovery of Anthraquinone Biosynthesis in Senna tora.</title>
        <authorList>
            <person name="Kang S.-H."/>
            <person name="Pandey R.P."/>
            <person name="Lee C.-M."/>
            <person name="Sim J.-S."/>
            <person name="Jeong J.-T."/>
            <person name="Choi B.-S."/>
            <person name="Jung M."/>
            <person name="Ginzburg D."/>
            <person name="Zhao K."/>
            <person name="Won S.Y."/>
            <person name="Oh T.-J."/>
            <person name="Yu Y."/>
            <person name="Kim N.-H."/>
            <person name="Lee O.R."/>
            <person name="Lee T.-H."/>
            <person name="Bashyal P."/>
            <person name="Kim T.-S."/>
            <person name="Lee W.-H."/>
            <person name="Kawkins C."/>
            <person name="Kim C.-K."/>
            <person name="Kim J.S."/>
            <person name="Ahn B.O."/>
            <person name="Rhee S.Y."/>
            <person name="Sohng J.K."/>
        </authorList>
    </citation>
    <scope>NUCLEOTIDE SEQUENCE</scope>
    <source>
        <tissue evidence="1">Leaf</tissue>
    </source>
</reference>
<keyword evidence="2" id="KW-1185">Reference proteome</keyword>
<dbReference type="EMBL" id="JAAIUW010000009">
    <property type="protein sequence ID" value="KAF7814627.1"/>
    <property type="molecule type" value="Genomic_DNA"/>
</dbReference>
<proteinExistence type="predicted"/>
<dbReference type="Proteomes" id="UP000634136">
    <property type="component" value="Unassembled WGS sequence"/>
</dbReference>
<gene>
    <name evidence="1" type="ORF">G2W53_028596</name>
</gene>
<accession>A0A834W9V6</accession>
<evidence type="ECO:0000313" key="2">
    <source>
        <dbReference type="Proteomes" id="UP000634136"/>
    </source>
</evidence>
<protein>
    <submittedName>
        <fullName evidence="1">Uncharacterized protein</fullName>
    </submittedName>
</protein>
<comment type="caution">
    <text evidence="1">The sequence shown here is derived from an EMBL/GenBank/DDBJ whole genome shotgun (WGS) entry which is preliminary data.</text>
</comment>
<sequence>MATTSTPQRILSSLAFFLRPSCLFLNDNFL</sequence>
<name>A0A834W9V6_9FABA</name>
<organism evidence="1 2">
    <name type="scientific">Senna tora</name>
    <dbReference type="NCBI Taxonomy" id="362788"/>
    <lineage>
        <taxon>Eukaryota</taxon>
        <taxon>Viridiplantae</taxon>
        <taxon>Streptophyta</taxon>
        <taxon>Embryophyta</taxon>
        <taxon>Tracheophyta</taxon>
        <taxon>Spermatophyta</taxon>
        <taxon>Magnoliopsida</taxon>
        <taxon>eudicotyledons</taxon>
        <taxon>Gunneridae</taxon>
        <taxon>Pentapetalae</taxon>
        <taxon>rosids</taxon>
        <taxon>fabids</taxon>
        <taxon>Fabales</taxon>
        <taxon>Fabaceae</taxon>
        <taxon>Caesalpinioideae</taxon>
        <taxon>Cassia clade</taxon>
        <taxon>Senna</taxon>
    </lineage>
</organism>
<dbReference type="AlphaFoldDB" id="A0A834W9V6"/>
<evidence type="ECO:0000313" key="1">
    <source>
        <dbReference type="EMBL" id="KAF7814627.1"/>
    </source>
</evidence>